<evidence type="ECO:0000313" key="1">
    <source>
        <dbReference type="EMBL" id="GAG82031.1"/>
    </source>
</evidence>
<comment type="caution">
    <text evidence="1">The sequence shown here is derived from an EMBL/GenBank/DDBJ whole genome shotgun (WGS) entry which is preliminary data.</text>
</comment>
<dbReference type="AlphaFoldDB" id="X1CCN1"/>
<gene>
    <name evidence="1" type="ORF">S01H4_23972</name>
</gene>
<accession>X1CCN1</accession>
<dbReference type="EMBL" id="BART01011203">
    <property type="protein sequence ID" value="GAG82031.1"/>
    <property type="molecule type" value="Genomic_DNA"/>
</dbReference>
<protein>
    <submittedName>
        <fullName evidence="1">Uncharacterized protein</fullName>
    </submittedName>
</protein>
<organism evidence="1">
    <name type="scientific">marine sediment metagenome</name>
    <dbReference type="NCBI Taxonomy" id="412755"/>
    <lineage>
        <taxon>unclassified sequences</taxon>
        <taxon>metagenomes</taxon>
        <taxon>ecological metagenomes</taxon>
    </lineage>
</organism>
<name>X1CCN1_9ZZZZ</name>
<feature type="non-terminal residue" evidence="1">
    <location>
        <position position="1"/>
    </location>
</feature>
<reference evidence="1" key="1">
    <citation type="journal article" date="2014" name="Front. Microbiol.">
        <title>High frequency of phylogenetically diverse reductive dehalogenase-homologous genes in deep subseafloor sedimentary metagenomes.</title>
        <authorList>
            <person name="Kawai M."/>
            <person name="Futagami T."/>
            <person name="Toyoda A."/>
            <person name="Takaki Y."/>
            <person name="Nishi S."/>
            <person name="Hori S."/>
            <person name="Arai W."/>
            <person name="Tsubouchi T."/>
            <person name="Morono Y."/>
            <person name="Uchiyama I."/>
            <person name="Ito T."/>
            <person name="Fujiyama A."/>
            <person name="Inagaki F."/>
            <person name="Takami H."/>
        </authorList>
    </citation>
    <scope>NUCLEOTIDE SEQUENCE</scope>
    <source>
        <strain evidence="1">Expedition CK06-06</strain>
    </source>
</reference>
<proteinExistence type="predicted"/>
<sequence>GNEFEHAFYLMREQTVKDRNDTLENAATLLLDGTLTKYDYDKERGYARPYYSGGMAVLYGLRDRLDPKAIKDIQEWLNENQKPEDKALDEYQEHRASLIEKADLPRD</sequence>